<dbReference type="AlphaFoldDB" id="A0A0L0MZI4"/>
<dbReference type="Proteomes" id="UP000036947">
    <property type="component" value="Unassembled WGS sequence"/>
</dbReference>
<proteinExistence type="predicted"/>
<dbReference type="EMBL" id="LFRF01000039">
    <property type="protein sequence ID" value="KND87237.1"/>
    <property type="molecule type" value="Genomic_DNA"/>
</dbReference>
<gene>
    <name evidence="1" type="ORF">TOPH_08103</name>
</gene>
<comment type="caution">
    <text evidence="1">The sequence shown here is derived from an EMBL/GenBank/DDBJ whole genome shotgun (WGS) entry which is preliminary data.</text>
</comment>
<name>A0A0L0MZI4_TOLOC</name>
<evidence type="ECO:0000313" key="2">
    <source>
        <dbReference type="Proteomes" id="UP000036947"/>
    </source>
</evidence>
<organism evidence="1 2">
    <name type="scientific">Tolypocladium ophioglossoides (strain CBS 100239)</name>
    <name type="common">Snaketongue truffleclub</name>
    <name type="synonym">Elaphocordyceps ophioglossoides</name>
    <dbReference type="NCBI Taxonomy" id="1163406"/>
    <lineage>
        <taxon>Eukaryota</taxon>
        <taxon>Fungi</taxon>
        <taxon>Dikarya</taxon>
        <taxon>Ascomycota</taxon>
        <taxon>Pezizomycotina</taxon>
        <taxon>Sordariomycetes</taxon>
        <taxon>Hypocreomycetidae</taxon>
        <taxon>Hypocreales</taxon>
        <taxon>Ophiocordycipitaceae</taxon>
        <taxon>Tolypocladium</taxon>
    </lineage>
</organism>
<protein>
    <submittedName>
        <fullName evidence="1">Uncharacterized protein</fullName>
    </submittedName>
</protein>
<keyword evidence="2" id="KW-1185">Reference proteome</keyword>
<sequence>MEFSILDTDMFSFAETPSGQGLVHKYLIFH</sequence>
<evidence type="ECO:0000313" key="1">
    <source>
        <dbReference type="EMBL" id="KND87237.1"/>
    </source>
</evidence>
<accession>A0A0L0MZI4</accession>
<reference evidence="1 2" key="1">
    <citation type="journal article" date="2015" name="BMC Genomics">
        <title>The genome of the truffle-parasite Tolypocladium ophioglossoides and the evolution of antifungal peptaibiotics.</title>
        <authorList>
            <person name="Quandt C.A."/>
            <person name="Bushley K.E."/>
            <person name="Spatafora J.W."/>
        </authorList>
    </citation>
    <scope>NUCLEOTIDE SEQUENCE [LARGE SCALE GENOMIC DNA]</scope>
    <source>
        <strain evidence="1 2">CBS 100239</strain>
    </source>
</reference>